<dbReference type="EMBL" id="JBHUEA010000003">
    <property type="protein sequence ID" value="MFD1720414.1"/>
    <property type="molecule type" value="Genomic_DNA"/>
</dbReference>
<keyword evidence="5 7" id="KW-0067">ATP-binding</keyword>
<dbReference type="PROSITE" id="PS00113">
    <property type="entry name" value="ADENYLATE_KINASE"/>
    <property type="match status" value="1"/>
</dbReference>
<reference evidence="9" key="1">
    <citation type="journal article" date="2019" name="Int. J. Syst. Evol. Microbiol.">
        <title>The Global Catalogue of Microorganisms (GCM) 10K type strain sequencing project: providing services to taxonomists for standard genome sequencing and annotation.</title>
        <authorList>
            <consortium name="The Broad Institute Genomics Platform"/>
            <consortium name="The Broad Institute Genome Sequencing Center for Infectious Disease"/>
            <person name="Wu L."/>
            <person name="Ma J."/>
        </authorList>
    </citation>
    <scope>NUCLEOTIDE SEQUENCE [LARGE SCALE GENOMIC DNA]</scope>
    <source>
        <strain evidence="9">CGMCC 1.12471</strain>
    </source>
</reference>
<dbReference type="NCBIfam" id="NF011100">
    <property type="entry name" value="PRK14527.1"/>
    <property type="match status" value="1"/>
</dbReference>
<evidence type="ECO:0000256" key="4">
    <source>
        <dbReference type="ARBA" id="ARBA00022777"/>
    </source>
</evidence>
<dbReference type="Gene3D" id="3.40.50.300">
    <property type="entry name" value="P-loop containing nucleotide triphosphate hydrolases"/>
    <property type="match status" value="1"/>
</dbReference>
<feature type="binding site" evidence="5">
    <location>
        <position position="133"/>
    </location>
    <ligand>
        <name>AMP</name>
        <dbReference type="ChEBI" id="CHEBI:456215"/>
    </ligand>
</feature>
<dbReference type="GO" id="GO:0004017">
    <property type="term" value="F:AMP kinase activity"/>
    <property type="evidence" value="ECO:0007669"/>
    <property type="project" value="UniProtKB-EC"/>
</dbReference>
<name>A0ABW4LBV9_9MICO</name>
<gene>
    <name evidence="5" type="primary">adk</name>
    <name evidence="8" type="ORF">ACFSBI_02530</name>
</gene>
<dbReference type="NCBIfam" id="NF001381">
    <property type="entry name" value="PRK00279.1-3"/>
    <property type="match status" value="1"/>
</dbReference>
<protein>
    <recommendedName>
        <fullName evidence="5 7">Adenylate kinase</fullName>
        <shortName evidence="5">AK</shortName>
        <ecNumber evidence="5 7">2.7.4.3</ecNumber>
    </recommendedName>
    <alternativeName>
        <fullName evidence="5">ATP-AMP transphosphorylase</fullName>
    </alternativeName>
    <alternativeName>
        <fullName evidence="5">ATP:AMP phosphotransferase</fullName>
    </alternativeName>
    <alternativeName>
        <fullName evidence="5">Adenylate monophosphate kinase</fullName>
    </alternativeName>
</protein>
<feature type="binding site" evidence="5">
    <location>
        <begin position="10"/>
        <end position="15"/>
    </location>
    <ligand>
        <name>ATP</name>
        <dbReference type="ChEBI" id="CHEBI:30616"/>
    </ligand>
</feature>
<dbReference type="RefSeq" id="WP_377931717.1">
    <property type="nucleotide sequence ID" value="NZ_JBHUEA010000003.1"/>
</dbReference>
<keyword evidence="4 5" id="KW-0418">Kinase</keyword>
<comment type="similarity">
    <text evidence="5 6">Belongs to the adenylate kinase family.</text>
</comment>
<keyword evidence="5" id="KW-0963">Cytoplasm</keyword>
<feature type="binding site" evidence="5">
    <location>
        <begin position="85"/>
        <end position="88"/>
    </location>
    <ligand>
        <name>AMP</name>
        <dbReference type="ChEBI" id="CHEBI:456215"/>
    </ligand>
</feature>
<feature type="binding site" evidence="5">
    <location>
        <begin position="57"/>
        <end position="59"/>
    </location>
    <ligand>
        <name>AMP</name>
        <dbReference type="ChEBI" id="CHEBI:456215"/>
    </ligand>
</feature>
<comment type="catalytic activity">
    <reaction evidence="5 7">
        <text>AMP + ATP = 2 ADP</text>
        <dbReference type="Rhea" id="RHEA:12973"/>
        <dbReference type="ChEBI" id="CHEBI:30616"/>
        <dbReference type="ChEBI" id="CHEBI:456215"/>
        <dbReference type="ChEBI" id="CHEBI:456216"/>
        <dbReference type="EC" id="2.7.4.3"/>
    </reaction>
</comment>
<accession>A0ABW4LBV9</accession>
<dbReference type="Proteomes" id="UP001597347">
    <property type="component" value="Unassembled WGS sequence"/>
</dbReference>
<dbReference type="InterPro" id="IPR033690">
    <property type="entry name" value="Adenylat_kinase_CS"/>
</dbReference>
<evidence type="ECO:0000256" key="2">
    <source>
        <dbReference type="ARBA" id="ARBA00022727"/>
    </source>
</evidence>
<comment type="pathway">
    <text evidence="5">Purine metabolism; AMP biosynthesis via salvage pathway; AMP from ADP: step 1/1.</text>
</comment>
<comment type="subunit">
    <text evidence="5 7">Monomer.</text>
</comment>
<keyword evidence="3 5" id="KW-0547">Nucleotide-binding</keyword>
<feature type="binding site" evidence="5">
    <location>
        <position position="36"/>
    </location>
    <ligand>
        <name>AMP</name>
        <dbReference type="ChEBI" id="CHEBI:456215"/>
    </ligand>
</feature>
<dbReference type="EC" id="2.7.4.3" evidence="5 7"/>
<evidence type="ECO:0000256" key="1">
    <source>
        <dbReference type="ARBA" id="ARBA00022679"/>
    </source>
</evidence>
<comment type="caution">
    <text evidence="8">The sequence shown here is derived from an EMBL/GenBank/DDBJ whole genome shotgun (WGS) entry which is preliminary data.</text>
</comment>
<dbReference type="SUPFAM" id="SSF52540">
    <property type="entry name" value="P-loop containing nucleoside triphosphate hydrolases"/>
    <property type="match status" value="1"/>
</dbReference>
<feature type="binding site" evidence="5">
    <location>
        <position position="92"/>
    </location>
    <ligand>
        <name>AMP</name>
        <dbReference type="ChEBI" id="CHEBI:456215"/>
    </ligand>
</feature>
<keyword evidence="2 5" id="KW-0545">Nucleotide biosynthesis</keyword>
<feature type="binding site" evidence="5">
    <location>
        <position position="31"/>
    </location>
    <ligand>
        <name>AMP</name>
        <dbReference type="ChEBI" id="CHEBI:456215"/>
    </ligand>
</feature>
<evidence type="ECO:0000256" key="5">
    <source>
        <dbReference type="HAMAP-Rule" id="MF_00235"/>
    </source>
</evidence>
<dbReference type="InterPro" id="IPR027417">
    <property type="entry name" value="P-loop_NTPase"/>
</dbReference>
<comment type="domain">
    <text evidence="5">Consists of three domains, a large central CORE domain and two small peripheral domains, NMPbind and LID, which undergo movements during catalysis. The LID domain closes over the site of phosphoryl transfer upon ATP binding. Assembling and dissambling the active center during each catalytic cycle provides an effective means to prevent ATP hydrolysis.</text>
</comment>
<keyword evidence="1 5" id="KW-0808">Transferase</keyword>
<organism evidence="8 9">
    <name type="scientific">Amnibacterium endophyticum</name>
    <dbReference type="NCBI Taxonomy" id="2109337"/>
    <lineage>
        <taxon>Bacteria</taxon>
        <taxon>Bacillati</taxon>
        <taxon>Actinomycetota</taxon>
        <taxon>Actinomycetes</taxon>
        <taxon>Micrococcales</taxon>
        <taxon>Microbacteriaceae</taxon>
        <taxon>Amnibacterium</taxon>
    </lineage>
</organism>
<evidence type="ECO:0000256" key="7">
    <source>
        <dbReference type="RuleBase" id="RU003331"/>
    </source>
</evidence>
<dbReference type="Pfam" id="PF00406">
    <property type="entry name" value="ADK"/>
    <property type="match status" value="1"/>
</dbReference>
<comment type="function">
    <text evidence="5">Catalyzes the reversible transfer of the terminal phosphate group between ATP and AMP. Plays an important role in cellular energy homeostasis and in adenine nucleotide metabolism.</text>
</comment>
<evidence type="ECO:0000256" key="3">
    <source>
        <dbReference type="ARBA" id="ARBA00022741"/>
    </source>
</evidence>
<evidence type="ECO:0000313" key="9">
    <source>
        <dbReference type="Proteomes" id="UP001597347"/>
    </source>
</evidence>
<sequence length="188" mass="20835">MRLLIMGPPGVGKGTQSAILASGLEIPAISTGDMFRAMQASQSELAREVRDVMASGRYVDDALTNRIVVERLSRADCAEGFLLDGYPRTLPQLDFLHRWMAEQDTELDAVLVLEADEETTARRMAARAALDGRPDDTVEAFRVRLRVYAEQTKPLLDVYDELQLLRRVDGTGTVDEVAQRVFAALRPA</sequence>
<dbReference type="CDD" id="cd01428">
    <property type="entry name" value="ADK"/>
    <property type="match status" value="1"/>
</dbReference>
<feature type="binding site" evidence="5">
    <location>
        <position position="172"/>
    </location>
    <ligand>
        <name>ATP</name>
        <dbReference type="ChEBI" id="CHEBI:30616"/>
    </ligand>
</feature>
<dbReference type="HAMAP" id="MF_00235">
    <property type="entry name" value="Adenylate_kinase_Adk"/>
    <property type="match status" value="1"/>
</dbReference>
<feature type="binding site" evidence="5">
    <location>
        <position position="127"/>
    </location>
    <ligand>
        <name>ATP</name>
        <dbReference type="ChEBI" id="CHEBI:30616"/>
    </ligand>
</feature>
<proteinExistence type="inferred from homology"/>
<evidence type="ECO:0000256" key="6">
    <source>
        <dbReference type="RuleBase" id="RU003330"/>
    </source>
</evidence>
<dbReference type="PRINTS" id="PR00094">
    <property type="entry name" value="ADENYLTKNASE"/>
</dbReference>
<feature type="region of interest" description="NMP" evidence="5">
    <location>
        <begin position="30"/>
        <end position="59"/>
    </location>
</feature>
<dbReference type="NCBIfam" id="NF011105">
    <property type="entry name" value="PRK14532.1"/>
    <property type="match status" value="1"/>
</dbReference>
<comment type="subcellular location">
    <subcellularLocation>
        <location evidence="5 7">Cytoplasm</location>
    </subcellularLocation>
</comment>
<feature type="binding site" evidence="5">
    <location>
        <position position="144"/>
    </location>
    <ligand>
        <name>AMP</name>
        <dbReference type="ChEBI" id="CHEBI:456215"/>
    </ligand>
</feature>
<comment type="caution">
    <text evidence="5">Lacks conserved residue(s) required for the propagation of feature annotation.</text>
</comment>
<dbReference type="InterPro" id="IPR000850">
    <property type="entry name" value="Adenylat/UMP-CMP_kin"/>
</dbReference>
<keyword evidence="9" id="KW-1185">Reference proteome</keyword>
<dbReference type="PANTHER" id="PTHR23359">
    <property type="entry name" value="NUCLEOTIDE KINASE"/>
    <property type="match status" value="1"/>
</dbReference>
<evidence type="ECO:0000313" key="8">
    <source>
        <dbReference type="EMBL" id="MFD1720414.1"/>
    </source>
</evidence>